<protein>
    <submittedName>
        <fullName evidence="1">Uncharacterized protein</fullName>
    </submittedName>
</protein>
<gene>
    <name evidence="1" type="ORF">A3A74_02730</name>
</gene>
<proteinExistence type="predicted"/>
<evidence type="ECO:0000313" key="2">
    <source>
        <dbReference type="Proteomes" id="UP000179270"/>
    </source>
</evidence>
<dbReference type="STRING" id="1802055.A3A74_02730"/>
<name>A0A1F7I9P6_9BACT</name>
<reference evidence="1 2" key="1">
    <citation type="journal article" date="2016" name="Nat. Commun.">
        <title>Thousands of microbial genomes shed light on interconnected biogeochemical processes in an aquifer system.</title>
        <authorList>
            <person name="Anantharaman K."/>
            <person name="Brown C.T."/>
            <person name="Hug L.A."/>
            <person name="Sharon I."/>
            <person name="Castelle C.J."/>
            <person name="Probst A.J."/>
            <person name="Thomas B.C."/>
            <person name="Singh A."/>
            <person name="Wilkins M.J."/>
            <person name="Karaoz U."/>
            <person name="Brodie E.L."/>
            <person name="Williams K.H."/>
            <person name="Hubbard S.S."/>
            <person name="Banfield J.F."/>
        </authorList>
    </citation>
    <scope>NUCLEOTIDE SEQUENCE [LARGE SCALE GENOMIC DNA]</scope>
</reference>
<dbReference type="Proteomes" id="UP000179270">
    <property type="component" value="Unassembled WGS sequence"/>
</dbReference>
<sequence length="92" mass="10601">MDIIPILIVQIIKDQETIIGPIALEQARKIPGLKIDWQLRKVFLEGNKTQILEKLVNQYRNLFGQASVEVCKEATDRFRSQLSSDQLPQVLR</sequence>
<dbReference type="EMBL" id="MGAF01000037">
    <property type="protein sequence ID" value="OGK40094.1"/>
    <property type="molecule type" value="Genomic_DNA"/>
</dbReference>
<accession>A0A1F7I9P6</accession>
<comment type="caution">
    <text evidence="1">The sequence shown here is derived from an EMBL/GenBank/DDBJ whole genome shotgun (WGS) entry which is preliminary data.</text>
</comment>
<evidence type="ECO:0000313" key="1">
    <source>
        <dbReference type="EMBL" id="OGK40094.1"/>
    </source>
</evidence>
<dbReference type="AlphaFoldDB" id="A0A1F7I9P6"/>
<organism evidence="1 2">
    <name type="scientific">Candidatus Roizmanbacteria bacterium RIFCSPLOWO2_01_FULL_35_13</name>
    <dbReference type="NCBI Taxonomy" id="1802055"/>
    <lineage>
        <taxon>Bacteria</taxon>
        <taxon>Candidatus Roizmaniibacteriota</taxon>
    </lineage>
</organism>